<dbReference type="GO" id="GO:0016020">
    <property type="term" value="C:membrane"/>
    <property type="evidence" value="ECO:0007669"/>
    <property type="project" value="UniProtKB-SubCell"/>
</dbReference>
<keyword evidence="3" id="KW-1133">Transmembrane helix</keyword>
<dbReference type="PANTHER" id="PTHR21461:SF69">
    <property type="entry name" value="GLYCOSYLTRANSFERASE FAMILY 92 PROTEIN"/>
    <property type="match status" value="1"/>
</dbReference>
<sequence length="289" mass="32201">MRPPMSSMLCAIVKNEAPYLVEWVAWHRMVGFDLIAIYDNDSTDQTPDLLARMRRIGLIDAHIPWPSVAASPQLLAYGDAVRGCPTDWLMFLDADEFLMLKTTRRVNDFIASFPADVACIGVNWRLFGSSGETVFSPRPVMERFSRAASAQSPINRHVKSLFRPRAVAEVHMHAPTLASGRAVLANGAPLEMEPHGLATHVDWSVAQVNHYFCKSLEEYQVKRARGDVHRGADDPAKYDKYTQDLFAHHDLNDEPDDSAAPWLPDLGPICADLRRRLGLTGAAPESNPE</sequence>
<dbReference type="PANTHER" id="PTHR21461">
    <property type="entry name" value="GLYCOSYLTRANSFERASE FAMILY 92 PROTEIN"/>
    <property type="match status" value="1"/>
</dbReference>
<evidence type="ECO:0000313" key="5">
    <source>
        <dbReference type="Proteomes" id="UP000239089"/>
    </source>
</evidence>
<keyword evidence="2" id="KW-0812">Transmembrane</keyword>
<organism evidence="4 5">
    <name type="scientific">Rhodoblastus sphagnicola</name>
    <dbReference type="NCBI Taxonomy" id="333368"/>
    <lineage>
        <taxon>Bacteria</taxon>
        <taxon>Pseudomonadati</taxon>
        <taxon>Pseudomonadota</taxon>
        <taxon>Alphaproteobacteria</taxon>
        <taxon>Hyphomicrobiales</taxon>
        <taxon>Rhodoblastaceae</taxon>
        <taxon>Rhodoblastus</taxon>
    </lineage>
</organism>
<comment type="subcellular location">
    <subcellularLocation>
        <location evidence="1">Membrane</location>
        <topology evidence="1">Single-pass membrane protein</topology>
    </subcellularLocation>
</comment>
<dbReference type="GO" id="GO:0005737">
    <property type="term" value="C:cytoplasm"/>
    <property type="evidence" value="ECO:0007669"/>
    <property type="project" value="TreeGrafter"/>
</dbReference>
<dbReference type="SUPFAM" id="SSF53448">
    <property type="entry name" value="Nucleotide-diphospho-sugar transferases"/>
    <property type="match status" value="1"/>
</dbReference>
<keyword evidence="5" id="KW-1185">Reference proteome</keyword>
<name>A0A2S6N7T3_9HYPH</name>
<dbReference type="AlphaFoldDB" id="A0A2S6N7T3"/>
<accession>A0A2S6N7T3</accession>
<evidence type="ECO:0000256" key="3">
    <source>
        <dbReference type="ARBA" id="ARBA00022989"/>
    </source>
</evidence>
<dbReference type="Proteomes" id="UP000239089">
    <property type="component" value="Unassembled WGS sequence"/>
</dbReference>
<proteinExistence type="predicted"/>
<reference evidence="4 5" key="1">
    <citation type="journal article" date="2018" name="Arch. Microbiol.">
        <title>New insights into the metabolic potential of the phototrophic purple bacterium Rhodopila globiformis DSM 161(T) from its draft genome sequence and evidence for a vanadium-dependent nitrogenase.</title>
        <authorList>
            <person name="Imhoff J.F."/>
            <person name="Rahn T."/>
            <person name="Kunzel S."/>
            <person name="Neulinger S.C."/>
        </authorList>
    </citation>
    <scope>NUCLEOTIDE SEQUENCE [LARGE SCALE GENOMIC DNA]</scope>
    <source>
        <strain evidence="4 5">DSM 16996</strain>
    </source>
</reference>
<dbReference type="EMBL" id="NHSJ01000073">
    <property type="protein sequence ID" value="PPQ30670.1"/>
    <property type="molecule type" value="Genomic_DNA"/>
</dbReference>
<evidence type="ECO:0008006" key="6">
    <source>
        <dbReference type="Google" id="ProtNLM"/>
    </source>
</evidence>
<gene>
    <name evidence="4" type="ORF">CCR94_11400</name>
</gene>
<evidence type="ECO:0000256" key="2">
    <source>
        <dbReference type="ARBA" id="ARBA00022692"/>
    </source>
</evidence>
<comment type="caution">
    <text evidence="4">The sequence shown here is derived from an EMBL/GenBank/DDBJ whole genome shotgun (WGS) entry which is preliminary data.</text>
</comment>
<evidence type="ECO:0000256" key="1">
    <source>
        <dbReference type="ARBA" id="ARBA00004167"/>
    </source>
</evidence>
<keyword evidence="3" id="KW-0472">Membrane</keyword>
<dbReference type="Pfam" id="PF13704">
    <property type="entry name" value="Glyco_tranf_2_4"/>
    <property type="match status" value="1"/>
</dbReference>
<evidence type="ECO:0000313" key="4">
    <source>
        <dbReference type="EMBL" id="PPQ30670.1"/>
    </source>
</evidence>
<protein>
    <recommendedName>
        <fullName evidence="6">Glycosyl transferase family 2</fullName>
    </recommendedName>
</protein>
<dbReference type="GO" id="GO:0016757">
    <property type="term" value="F:glycosyltransferase activity"/>
    <property type="evidence" value="ECO:0007669"/>
    <property type="project" value="TreeGrafter"/>
</dbReference>
<dbReference type="InterPro" id="IPR029044">
    <property type="entry name" value="Nucleotide-diphossugar_trans"/>
</dbReference>